<dbReference type="EMBL" id="MARB01000020">
    <property type="protein sequence ID" value="ODJ86529.1"/>
    <property type="molecule type" value="Genomic_DNA"/>
</dbReference>
<organism evidence="1 2">
    <name type="scientific">Candidatus Thiodiazotropha endolucinida</name>
    <dbReference type="NCBI Taxonomy" id="1655433"/>
    <lineage>
        <taxon>Bacteria</taxon>
        <taxon>Pseudomonadati</taxon>
        <taxon>Pseudomonadota</taxon>
        <taxon>Gammaproteobacteria</taxon>
        <taxon>Chromatiales</taxon>
        <taxon>Sedimenticolaceae</taxon>
        <taxon>Candidatus Thiodiazotropha</taxon>
    </lineage>
</organism>
<reference evidence="1 2" key="1">
    <citation type="submission" date="2016-06" db="EMBL/GenBank/DDBJ databases">
        <title>Genome sequence of endosymbiont of Candidatus Endolucinida thiodiazotropha.</title>
        <authorList>
            <person name="Poehlein A."/>
            <person name="Koenig S."/>
            <person name="Heiden S.E."/>
            <person name="Thuermer A."/>
            <person name="Voget S."/>
            <person name="Daniel R."/>
            <person name="Markert S."/>
            <person name="Gros O."/>
            <person name="Schweder T."/>
        </authorList>
    </citation>
    <scope>NUCLEOTIDE SEQUENCE [LARGE SCALE GENOMIC DNA]</scope>
    <source>
        <strain evidence="1 2">COS</strain>
    </source>
</reference>
<dbReference type="RefSeq" id="WP_069126840.1">
    <property type="nucleotide sequence ID" value="NZ_MARB01000020.1"/>
</dbReference>
<name>A0A7Z1AEW7_9GAMM</name>
<proteinExistence type="predicted"/>
<protein>
    <submittedName>
        <fullName evidence="1">Uncharacterized protein</fullName>
    </submittedName>
</protein>
<gene>
    <name evidence="1" type="ORF">CODIS_31690</name>
</gene>
<comment type="caution">
    <text evidence="1">The sequence shown here is derived from an EMBL/GenBank/DDBJ whole genome shotgun (WGS) entry which is preliminary data.</text>
</comment>
<sequence>MQNNENKHGDQISVNIACLDLKRLRPTLVSTIGSHCEVWRSNKRQGTESDYEDGVIYTEFVIKRPFSDHTISEARLLARHYRQLKETLDEIIPDALFVVSKINGRPSVLVLAKAVNIWFNIANQQNEEEAKKLLCRYPKARIQLARFVKAAQAWRNSDNPKMIDLFGIDNLIMDTNREIRFLDSFFVFFFEDTFHIIDGGEEDSELKDKVELSEKRLRYLEHLLVMAKEICDQHQQPD</sequence>
<evidence type="ECO:0000313" key="1">
    <source>
        <dbReference type="EMBL" id="ODJ86529.1"/>
    </source>
</evidence>
<dbReference type="Proteomes" id="UP000094769">
    <property type="component" value="Unassembled WGS sequence"/>
</dbReference>
<accession>A0A7Z1AEW7</accession>
<evidence type="ECO:0000313" key="2">
    <source>
        <dbReference type="Proteomes" id="UP000094769"/>
    </source>
</evidence>
<dbReference type="AlphaFoldDB" id="A0A7Z1AEW7"/>
<dbReference type="OrthoDB" id="5794430at2"/>
<keyword evidence="2" id="KW-1185">Reference proteome</keyword>